<dbReference type="OrthoDB" id="9804162at2"/>
<feature type="compositionally biased region" description="Pro residues" evidence="1">
    <location>
        <begin position="22"/>
        <end position="49"/>
    </location>
</feature>
<protein>
    <submittedName>
        <fullName evidence="2">Uncharacterized protein</fullName>
    </submittedName>
</protein>
<keyword evidence="3" id="KW-1185">Reference proteome</keyword>
<dbReference type="Proteomes" id="UP000187408">
    <property type="component" value="Unassembled WGS sequence"/>
</dbReference>
<comment type="caution">
    <text evidence="2">The sequence shown here is derived from an EMBL/GenBank/DDBJ whole genome shotgun (WGS) entry which is preliminary data.</text>
</comment>
<accession>A0A1R1MJK9</accession>
<feature type="region of interest" description="Disordered" evidence="1">
    <location>
        <begin position="1"/>
        <end position="50"/>
    </location>
</feature>
<reference evidence="2 3" key="1">
    <citation type="submission" date="2016-10" db="EMBL/GenBank/DDBJ databases">
        <title>Genome sequence of a sulfur-reducing bacterium Desulfurobacterium indicum K6013.</title>
        <authorList>
            <person name="Cao J."/>
            <person name="Shao Z."/>
            <person name="Alain K."/>
            <person name="Jebbar M."/>
        </authorList>
    </citation>
    <scope>NUCLEOTIDE SEQUENCE [LARGE SCALE GENOMIC DNA]</scope>
    <source>
        <strain evidence="2 3">K6013</strain>
    </source>
</reference>
<name>A0A1R1MJK9_9BACT</name>
<gene>
    <name evidence="2" type="ORF">BLW93_07480</name>
</gene>
<evidence type="ECO:0000256" key="1">
    <source>
        <dbReference type="SAM" id="MobiDB-lite"/>
    </source>
</evidence>
<evidence type="ECO:0000313" key="2">
    <source>
        <dbReference type="EMBL" id="OMH40005.1"/>
    </source>
</evidence>
<proteinExistence type="predicted"/>
<dbReference type="RefSeq" id="WP_076713472.1">
    <property type="nucleotide sequence ID" value="NZ_MOEN01000033.1"/>
</dbReference>
<dbReference type="AlphaFoldDB" id="A0A1R1MJK9"/>
<organism evidence="2 3">
    <name type="scientific">Desulfurobacterium indicum</name>
    <dbReference type="NCBI Taxonomy" id="1914305"/>
    <lineage>
        <taxon>Bacteria</taxon>
        <taxon>Pseudomonadati</taxon>
        <taxon>Aquificota</taxon>
        <taxon>Aquificia</taxon>
        <taxon>Desulfurobacteriales</taxon>
        <taxon>Desulfurobacteriaceae</taxon>
        <taxon>Desulfurobacterium</taxon>
    </lineage>
</organism>
<dbReference type="EMBL" id="MOEN01000033">
    <property type="protein sequence ID" value="OMH40005.1"/>
    <property type="molecule type" value="Genomic_DNA"/>
</dbReference>
<dbReference type="STRING" id="1914305.BLW93_07480"/>
<sequence length="197" mass="21522">MINAQEKPPLLNSPVKQRSAVPPAPEQTPPPRQVPPPVPGQIPPPPPFSGPVSQAILNNAKLAVNSAQKIKPYLTPGKIWIVRAPRGEVEVKGAILYDGAVVGVINFDPATGTELPKGYHSISFQTIVPMSNVKQLLTDIVKNLEILDGAEFREPESCWVIPVAYKGKIITEFKVYYDGVHIVPDYRAQQEMNAFGK</sequence>
<evidence type="ECO:0000313" key="3">
    <source>
        <dbReference type="Proteomes" id="UP000187408"/>
    </source>
</evidence>